<gene>
    <name evidence="2" type="ORF">FA13DRAFT_1709167</name>
</gene>
<feature type="region of interest" description="Disordered" evidence="1">
    <location>
        <begin position="199"/>
        <end position="259"/>
    </location>
</feature>
<dbReference type="AlphaFoldDB" id="A0A4Y7TD67"/>
<feature type="region of interest" description="Disordered" evidence="1">
    <location>
        <begin position="276"/>
        <end position="304"/>
    </location>
</feature>
<feature type="compositionally biased region" description="Basic residues" evidence="1">
    <location>
        <begin position="136"/>
        <end position="147"/>
    </location>
</feature>
<organism evidence="2 3">
    <name type="scientific">Coprinellus micaceus</name>
    <name type="common">Glistening ink-cap mushroom</name>
    <name type="synonym">Coprinus micaceus</name>
    <dbReference type="NCBI Taxonomy" id="71717"/>
    <lineage>
        <taxon>Eukaryota</taxon>
        <taxon>Fungi</taxon>
        <taxon>Dikarya</taxon>
        <taxon>Basidiomycota</taxon>
        <taxon>Agaricomycotina</taxon>
        <taxon>Agaricomycetes</taxon>
        <taxon>Agaricomycetidae</taxon>
        <taxon>Agaricales</taxon>
        <taxon>Agaricineae</taxon>
        <taxon>Psathyrellaceae</taxon>
        <taxon>Coprinellus</taxon>
    </lineage>
</organism>
<feature type="region of interest" description="Disordered" evidence="1">
    <location>
        <begin position="136"/>
        <end position="181"/>
    </location>
</feature>
<dbReference type="Proteomes" id="UP000298030">
    <property type="component" value="Unassembled WGS sequence"/>
</dbReference>
<evidence type="ECO:0000256" key="1">
    <source>
        <dbReference type="SAM" id="MobiDB-lite"/>
    </source>
</evidence>
<comment type="caution">
    <text evidence="2">The sequence shown here is derived from an EMBL/GenBank/DDBJ whole genome shotgun (WGS) entry which is preliminary data.</text>
</comment>
<keyword evidence="3" id="KW-1185">Reference proteome</keyword>
<sequence length="383" mass="41612">MILRSNEVNWSRSGELDKGTEAMNPCSGTGVTQATCARQGYAPDSGGEHCPTMTFQIGVLQGRDPIRPLIVMPSLKRKPSQDTPVVRDGKKLRSIAEPSSNAEISDVVEETEAVGSVEEKENNKLMIRIKRLAKKATKPFTRRRSSRRSTVTEPGPAEDLPQNETQEESVEEKSQDSPAPVLTELAVLEVEVLEDVRHEPLSQFAPEPVPQVLGTEAPEDDDQEPLPQAAAEATQPEVQVSQRAVRAAKREVEKEAGGGASWKLVAESKKKKREAIREAKAKAARDSGAPWARERPEGGLNAKGLKKLPADYRLVLPDSSRNVDVASGVTCDFPNAKDDKVYQCSDWVVEALSGASGETQVNARLSKAVDSNHTSEDSDTDSD</sequence>
<name>A0A4Y7TD67_COPMI</name>
<proteinExistence type="predicted"/>
<evidence type="ECO:0000313" key="2">
    <source>
        <dbReference type="EMBL" id="TEB32115.1"/>
    </source>
</evidence>
<reference evidence="2 3" key="1">
    <citation type="journal article" date="2019" name="Nat. Ecol. Evol.">
        <title>Megaphylogeny resolves global patterns of mushroom evolution.</title>
        <authorList>
            <person name="Varga T."/>
            <person name="Krizsan K."/>
            <person name="Foldi C."/>
            <person name="Dima B."/>
            <person name="Sanchez-Garcia M."/>
            <person name="Sanchez-Ramirez S."/>
            <person name="Szollosi G.J."/>
            <person name="Szarkandi J.G."/>
            <person name="Papp V."/>
            <person name="Albert L."/>
            <person name="Andreopoulos W."/>
            <person name="Angelini C."/>
            <person name="Antonin V."/>
            <person name="Barry K.W."/>
            <person name="Bougher N.L."/>
            <person name="Buchanan P."/>
            <person name="Buyck B."/>
            <person name="Bense V."/>
            <person name="Catcheside P."/>
            <person name="Chovatia M."/>
            <person name="Cooper J."/>
            <person name="Damon W."/>
            <person name="Desjardin D."/>
            <person name="Finy P."/>
            <person name="Geml J."/>
            <person name="Haridas S."/>
            <person name="Hughes K."/>
            <person name="Justo A."/>
            <person name="Karasinski D."/>
            <person name="Kautmanova I."/>
            <person name="Kiss B."/>
            <person name="Kocsube S."/>
            <person name="Kotiranta H."/>
            <person name="LaButti K.M."/>
            <person name="Lechner B.E."/>
            <person name="Liimatainen K."/>
            <person name="Lipzen A."/>
            <person name="Lukacs Z."/>
            <person name="Mihaltcheva S."/>
            <person name="Morgado L.N."/>
            <person name="Niskanen T."/>
            <person name="Noordeloos M.E."/>
            <person name="Ohm R.A."/>
            <person name="Ortiz-Santana B."/>
            <person name="Ovrebo C."/>
            <person name="Racz N."/>
            <person name="Riley R."/>
            <person name="Savchenko A."/>
            <person name="Shiryaev A."/>
            <person name="Soop K."/>
            <person name="Spirin V."/>
            <person name="Szebenyi C."/>
            <person name="Tomsovsky M."/>
            <person name="Tulloss R.E."/>
            <person name="Uehling J."/>
            <person name="Grigoriev I.V."/>
            <person name="Vagvolgyi C."/>
            <person name="Papp T."/>
            <person name="Martin F.M."/>
            <person name="Miettinen O."/>
            <person name="Hibbett D.S."/>
            <person name="Nagy L.G."/>
        </authorList>
    </citation>
    <scope>NUCLEOTIDE SEQUENCE [LARGE SCALE GENOMIC DNA]</scope>
    <source>
        <strain evidence="2 3">FP101781</strain>
    </source>
</reference>
<evidence type="ECO:0000313" key="3">
    <source>
        <dbReference type="Proteomes" id="UP000298030"/>
    </source>
</evidence>
<dbReference type="EMBL" id="QPFP01000016">
    <property type="protein sequence ID" value="TEB32115.1"/>
    <property type="molecule type" value="Genomic_DNA"/>
</dbReference>
<feature type="compositionally biased region" description="Basic and acidic residues" evidence="1">
    <location>
        <begin position="276"/>
        <end position="285"/>
    </location>
</feature>
<protein>
    <submittedName>
        <fullName evidence="2">Uncharacterized protein</fullName>
    </submittedName>
</protein>
<accession>A0A4Y7TD67</accession>